<dbReference type="InterPro" id="IPR004919">
    <property type="entry name" value="GmrSD_N"/>
</dbReference>
<dbReference type="GO" id="GO:0003676">
    <property type="term" value="F:nucleic acid binding"/>
    <property type="evidence" value="ECO:0007669"/>
    <property type="project" value="InterPro"/>
</dbReference>
<evidence type="ECO:0000313" key="2">
    <source>
        <dbReference type="EMBL" id="HII61626.1"/>
    </source>
</evidence>
<dbReference type="RefSeq" id="WP_010884129.1">
    <property type="nucleotide sequence ID" value="NZ_DUJN01000007.1"/>
</dbReference>
<evidence type="ECO:0000259" key="1">
    <source>
        <dbReference type="SMART" id="SM00507"/>
    </source>
</evidence>
<dbReference type="InterPro" id="IPR003615">
    <property type="entry name" value="HNH_nuc"/>
</dbReference>
<evidence type="ECO:0000313" key="3">
    <source>
        <dbReference type="Proteomes" id="UP000617544"/>
    </source>
</evidence>
<dbReference type="InterPro" id="IPR002711">
    <property type="entry name" value="HNH"/>
</dbReference>
<organism evidence="2 3">
    <name type="scientific">Pyrococcus horikoshii</name>
    <dbReference type="NCBI Taxonomy" id="53953"/>
    <lineage>
        <taxon>Archaea</taxon>
        <taxon>Methanobacteriati</taxon>
        <taxon>Methanobacteriota</taxon>
        <taxon>Thermococci</taxon>
        <taxon>Thermococcales</taxon>
        <taxon>Thermococcaceae</taxon>
        <taxon>Pyrococcus</taxon>
    </lineage>
</organism>
<dbReference type="AlphaFoldDB" id="A0A832WN96"/>
<sequence length="505" mass="59065">MEDYEGKFSPSELKLKGIHTSTTFWTVGMIVQQYKNGHLVIPKIQRGYVWNEEKARRFIMSLLQGFPIPPIFIIELSGKFYVVDGQQRIRTILWFLGEDNELLEKLGPLRVPIKELAENYNEYGVTNLSEAIIKKIIFGNHPKEFNYKYFTKDFRQYFESLSIPVQHISISSGKEYILTDIFLRINQGSVKLSAMELWRVYYGKDIEEYFHKLNELARYTVAKIYEVSNGKISRQKLERFRIDEFILTFDVLINGLITPPNYIPKDAKLGAVIFSQKTTLKKVKIFVLENRRKVFKNNKGELKKFLDYLEREYKEILKMITYVLGEFTFRRPTIGNECQYALIRPSGNDINEAVFLYEVAIFKLLKDNGHSELIYENKDFIKHVILTSLIENDELFSRSTSTFRSVANKLELAKLTYKKIITKEDNITKDNLKRLLYEKFRASRVSNPVCPYCKEPISDISVADLAHIRPLAFGGQTYIHNLTLAHSTCNRRFGVRDISQYINRC</sequence>
<dbReference type="Proteomes" id="UP000617544">
    <property type="component" value="Unassembled WGS sequence"/>
</dbReference>
<dbReference type="PANTHER" id="PTHR39639">
    <property type="entry name" value="CHROMOSOME 16, WHOLE GENOME SHOTGUN SEQUENCE"/>
    <property type="match status" value="1"/>
</dbReference>
<protein>
    <submittedName>
        <fullName evidence="2">DUF262 domain-containing protein</fullName>
    </submittedName>
</protein>
<name>A0A832WN96_PYRHR</name>
<dbReference type="CDD" id="cd00085">
    <property type="entry name" value="HNHc"/>
    <property type="match status" value="1"/>
</dbReference>
<dbReference type="Pfam" id="PF03235">
    <property type="entry name" value="GmrSD_N"/>
    <property type="match status" value="1"/>
</dbReference>
<feature type="domain" description="HNH nuclease" evidence="1">
    <location>
        <begin position="439"/>
        <end position="491"/>
    </location>
</feature>
<dbReference type="GO" id="GO:0004519">
    <property type="term" value="F:endonuclease activity"/>
    <property type="evidence" value="ECO:0007669"/>
    <property type="project" value="InterPro"/>
</dbReference>
<gene>
    <name evidence="2" type="ORF">HA331_07790</name>
</gene>
<dbReference type="GO" id="GO:0008270">
    <property type="term" value="F:zinc ion binding"/>
    <property type="evidence" value="ECO:0007669"/>
    <property type="project" value="InterPro"/>
</dbReference>
<dbReference type="GeneID" id="1443911"/>
<dbReference type="Gene3D" id="1.10.30.50">
    <property type="match status" value="1"/>
</dbReference>
<proteinExistence type="predicted"/>
<dbReference type="Pfam" id="PF01844">
    <property type="entry name" value="HNH"/>
    <property type="match status" value="1"/>
</dbReference>
<dbReference type="SMART" id="SM00507">
    <property type="entry name" value="HNHc"/>
    <property type="match status" value="1"/>
</dbReference>
<reference evidence="2" key="1">
    <citation type="journal article" date="2020" name="bioRxiv">
        <title>A rank-normalized archaeal taxonomy based on genome phylogeny resolves widespread incomplete and uneven classifications.</title>
        <authorList>
            <person name="Rinke C."/>
            <person name="Chuvochina M."/>
            <person name="Mussig A.J."/>
            <person name="Chaumeil P.-A."/>
            <person name="Waite D.W."/>
            <person name="Whitman W.B."/>
            <person name="Parks D.H."/>
            <person name="Hugenholtz P."/>
        </authorList>
    </citation>
    <scope>NUCLEOTIDE SEQUENCE</scope>
    <source>
        <strain evidence="2">UBA8834</strain>
    </source>
</reference>
<dbReference type="PANTHER" id="PTHR39639:SF1">
    <property type="entry name" value="DUF262 DOMAIN-CONTAINING PROTEIN"/>
    <property type="match status" value="1"/>
</dbReference>
<comment type="caution">
    <text evidence="2">The sequence shown here is derived from an EMBL/GenBank/DDBJ whole genome shotgun (WGS) entry which is preliminary data.</text>
</comment>
<accession>A0A832WN96</accession>
<dbReference type="EMBL" id="DUJN01000007">
    <property type="protein sequence ID" value="HII61626.1"/>
    <property type="molecule type" value="Genomic_DNA"/>
</dbReference>